<dbReference type="EMBL" id="CP058627">
    <property type="protein sequence ID" value="QLG89068.1"/>
    <property type="molecule type" value="Genomic_DNA"/>
</dbReference>
<name>A0A7H9BLC1_9NEIS</name>
<gene>
    <name evidence="1" type="ORF">HQ393_12915</name>
</gene>
<dbReference type="KEGG" id="chiz:HQ393_12915"/>
<accession>A0A7H9BLC1</accession>
<evidence type="ECO:0000313" key="2">
    <source>
        <dbReference type="Proteomes" id="UP000509597"/>
    </source>
</evidence>
<organism evidence="1 2">
    <name type="scientific">Chitinibacter bivalviorum</name>
    <dbReference type="NCBI Taxonomy" id="2739434"/>
    <lineage>
        <taxon>Bacteria</taxon>
        <taxon>Pseudomonadati</taxon>
        <taxon>Pseudomonadota</taxon>
        <taxon>Betaproteobacteria</taxon>
        <taxon>Neisseriales</taxon>
        <taxon>Chitinibacteraceae</taxon>
        <taxon>Chitinibacter</taxon>
    </lineage>
</organism>
<sequence length="91" mass="10700">MQLILDRLLSLEEERELPKPQSHLVPQSFENDQAIEVTELKLDDYVLELCRLIARQAKDQPLRSSYESLLDRASLWVHQENRSGEMLRNPN</sequence>
<reference evidence="1 2" key="1">
    <citation type="submission" date="2020-07" db="EMBL/GenBank/DDBJ databases">
        <title>Complete genome sequence of Chitinibacter sp. 2T18.</title>
        <authorList>
            <person name="Bae J.-W."/>
            <person name="Choi J.-W."/>
        </authorList>
    </citation>
    <scope>NUCLEOTIDE SEQUENCE [LARGE SCALE GENOMIC DNA]</scope>
    <source>
        <strain evidence="1 2">2T18</strain>
    </source>
</reference>
<dbReference type="Proteomes" id="UP000509597">
    <property type="component" value="Chromosome"/>
</dbReference>
<protein>
    <submittedName>
        <fullName evidence="1">Uncharacterized protein</fullName>
    </submittedName>
</protein>
<evidence type="ECO:0000313" key="1">
    <source>
        <dbReference type="EMBL" id="QLG89068.1"/>
    </source>
</evidence>
<dbReference type="RefSeq" id="WP_179355569.1">
    <property type="nucleotide sequence ID" value="NZ_CP058627.1"/>
</dbReference>
<keyword evidence="2" id="KW-1185">Reference proteome</keyword>
<proteinExistence type="predicted"/>
<dbReference type="AlphaFoldDB" id="A0A7H9BLC1"/>